<sequence length="120" mass="13637">MRYQGKKDDALELARRVRKLSWEHWNAWRKKIQPAETKGWQAPPPDAVKINVDVAIREEFAVTTAIIRNHKGELLTYNFEKTGEATAAKRGVEVALSKGYKNIILEGDSESVVKAIQQFS</sequence>
<proteinExistence type="predicted"/>
<dbReference type="InterPro" id="IPR053151">
    <property type="entry name" value="RNase_H-like"/>
</dbReference>
<dbReference type="CDD" id="cd06222">
    <property type="entry name" value="RNase_H_like"/>
    <property type="match status" value="1"/>
</dbReference>
<reference evidence="2 3" key="1">
    <citation type="journal article" date="2019" name="Plant Biotechnol. J.">
        <title>The red bayberry genome and genetic basis of sex determination.</title>
        <authorList>
            <person name="Jia H.M."/>
            <person name="Jia H.J."/>
            <person name="Cai Q.L."/>
            <person name="Wang Y."/>
            <person name="Zhao H.B."/>
            <person name="Yang W.F."/>
            <person name="Wang G.Y."/>
            <person name="Li Y.H."/>
            <person name="Zhan D.L."/>
            <person name="Shen Y.T."/>
            <person name="Niu Q.F."/>
            <person name="Chang L."/>
            <person name="Qiu J."/>
            <person name="Zhao L."/>
            <person name="Xie H.B."/>
            <person name="Fu W.Y."/>
            <person name="Jin J."/>
            <person name="Li X.W."/>
            <person name="Jiao Y."/>
            <person name="Zhou C.C."/>
            <person name="Tu T."/>
            <person name="Chai C.Y."/>
            <person name="Gao J.L."/>
            <person name="Fan L.J."/>
            <person name="van de Weg E."/>
            <person name="Wang J.Y."/>
            <person name="Gao Z.S."/>
        </authorList>
    </citation>
    <scope>NUCLEOTIDE SEQUENCE [LARGE SCALE GENOMIC DNA]</scope>
    <source>
        <tissue evidence="2">Leaves</tissue>
    </source>
</reference>
<dbReference type="GO" id="GO:0004523">
    <property type="term" value="F:RNA-DNA hybrid ribonuclease activity"/>
    <property type="evidence" value="ECO:0007669"/>
    <property type="project" value="InterPro"/>
</dbReference>
<organism evidence="2 3">
    <name type="scientific">Morella rubra</name>
    <name type="common">Chinese bayberry</name>
    <dbReference type="NCBI Taxonomy" id="262757"/>
    <lineage>
        <taxon>Eukaryota</taxon>
        <taxon>Viridiplantae</taxon>
        <taxon>Streptophyta</taxon>
        <taxon>Embryophyta</taxon>
        <taxon>Tracheophyta</taxon>
        <taxon>Spermatophyta</taxon>
        <taxon>Magnoliopsida</taxon>
        <taxon>eudicotyledons</taxon>
        <taxon>Gunneridae</taxon>
        <taxon>Pentapetalae</taxon>
        <taxon>rosids</taxon>
        <taxon>fabids</taxon>
        <taxon>Fagales</taxon>
        <taxon>Myricaceae</taxon>
        <taxon>Morella</taxon>
    </lineage>
</organism>
<feature type="domain" description="RNase H type-1" evidence="1">
    <location>
        <begin position="58"/>
        <end position="118"/>
    </location>
</feature>
<name>A0A6A1UKM6_9ROSI</name>
<dbReference type="Pfam" id="PF13456">
    <property type="entry name" value="RVT_3"/>
    <property type="match status" value="1"/>
</dbReference>
<dbReference type="InterPro" id="IPR002156">
    <property type="entry name" value="RNaseH_domain"/>
</dbReference>
<dbReference type="Proteomes" id="UP000516437">
    <property type="component" value="Unassembled WGS sequence"/>
</dbReference>
<dbReference type="GO" id="GO:0003676">
    <property type="term" value="F:nucleic acid binding"/>
    <property type="evidence" value="ECO:0007669"/>
    <property type="project" value="InterPro"/>
</dbReference>
<evidence type="ECO:0000313" key="2">
    <source>
        <dbReference type="EMBL" id="KAB1200821.1"/>
    </source>
</evidence>
<dbReference type="PANTHER" id="PTHR47723">
    <property type="entry name" value="OS05G0353850 PROTEIN"/>
    <property type="match status" value="1"/>
</dbReference>
<keyword evidence="3" id="KW-1185">Reference proteome</keyword>
<dbReference type="InterPro" id="IPR044730">
    <property type="entry name" value="RNase_H-like_dom_plant"/>
</dbReference>
<protein>
    <recommendedName>
        <fullName evidence="1">RNase H type-1 domain-containing protein</fullName>
    </recommendedName>
</protein>
<dbReference type="OrthoDB" id="1906820at2759"/>
<evidence type="ECO:0000313" key="3">
    <source>
        <dbReference type="Proteomes" id="UP000516437"/>
    </source>
</evidence>
<dbReference type="EMBL" id="RXIC02000122">
    <property type="protein sequence ID" value="KAB1200821.1"/>
    <property type="molecule type" value="Genomic_DNA"/>
</dbReference>
<comment type="caution">
    <text evidence="2">The sequence shown here is derived from an EMBL/GenBank/DDBJ whole genome shotgun (WGS) entry which is preliminary data.</text>
</comment>
<evidence type="ECO:0000259" key="1">
    <source>
        <dbReference type="Pfam" id="PF13456"/>
    </source>
</evidence>
<gene>
    <name evidence="2" type="ORF">CJ030_MR0G006180</name>
</gene>
<accession>A0A6A1UKM6</accession>
<dbReference type="PANTHER" id="PTHR47723:SF21">
    <property type="entry name" value="POLYNUCLEOTIDYL TRANSFERASE, RIBONUCLEASE H-LIKE SUPERFAMILY PROTEIN"/>
    <property type="match status" value="1"/>
</dbReference>
<dbReference type="AlphaFoldDB" id="A0A6A1UKM6"/>